<keyword evidence="4" id="KW-1185">Reference proteome</keyword>
<protein>
    <submittedName>
        <fullName evidence="3">DNA-binding PadR family transcriptional regulator</fullName>
    </submittedName>
</protein>
<sequence>MAVLGALTIEPMTGYALRQAIRDVLGHFWSESFGQIYPALAELERQGFVTRDGPDTTFTITDEGTRHLRDLLSQPIQATPPRNGLLLRLFLGRTLGVEACRTLLTTAKADARQRLQEFDALAEEMAAEPEHAANTPFWQLTVSAGRHSAHAAIAWADESLAALSHVE</sequence>
<dbReference type="SUPFAM" id="SSF46785">
    <property type="entry name" value="Winged helix' DNA-binding domain"/>
    <property type="match status" value="1"/>
</dbReference>
<dbReference type="Gene3D" id="1.10.10.10">
    <property type="entry name" value="Winged helix-like DNA-binding domain superfamily/Winged helix DNA-binding domain"/>
    <property type="match status" value="1"/>
</dbReference>
<dbReference type="EMBL" id="JAGGMS010000001">
    <property type="protein sequence ID" value="MBP2182615.1"/>
    <property type="molecule type" value="Genomic_DNA"/>
</dbReference>
<gene>
    <name evidence="3" type="ORF">JOM49_004141</name>
</gene>
<name>A0ABS4PUM4_9PSEU</name>
<dbReference type="InterPro" id="IPR036390">
    <property type="entry name" value="WH_DNA-bd_sf"/>
</dbReference>
<organism evidence="3 4">
    <name type="scientific">Amycolatopsis magusensis</name>
    <dbReference type="NCBI Taxonomy" id="882444"/>
    <lineage>
        <taxon>Bacteria</taxon>
        <taxon>Bacillati</taxon>
        <taxon>Actinomycetota</taxon>
        <taxon>Actinomycetes</taxon>
        <taxon>Pseudonocardiales</taxon>
        <taxon>Pseudonocardiaceae</taxon>
        <taxon>Amycolatopsis</taxon>
    </lineage>
</organism>
<dbReference type="PANTHER" id="PTHR43252">
    <property type="entry name" value="TRANSCRIPTIONAL REGULATOR YQJI"/>
    <property type="match status" value="1"/>
</dbReference>
<reference evidence="3 4" key="1">
    <citation type="submission" date="2021-03" db="EMBL/GenBank/DDBJ databases">
        <title>Sequencing the genomes of 1000 actinobacteria strains.</title>
        <authorList>
            <person name="Klenk H.-P."/>
        </authorList>
    </citation>
    <scope>NUCLEOTIDE SEQUENCE [LARGE SCALE GENOMIC DNA]</scope>
    <source>
        <strain evidence="3 4">DSM 45510</strain>
    </source>
</reference>
<dbReference type="InterPro" id="IPR005149">
    <property type="entry name" value="Tscrpt_reg_PadR_N"/>
</dbReference>
<proteinExistence type="predicted"/>
<evidence type="ECO:0000259" key="1">
    <source>
        <dbReference type="Pfam" id="PF03551"/>
    </source>
</evidence>
<dbReference type="Proteomes" id="UP000741013">
    <property type="component" value="Unassembled WGS sequence"/>
</dbReference>
<dbReference type="Gene3D" id="6.10.140.190">
    <property type="match status" value="1"/>
</dbReference>
<evidence type="ECO:0000259" key="2">
    <source>
        <dbReference type="Pfam" id="PF10400"/>
    </source>
</evidence>
<evidence type="ECO:0000313" key="4">
    <source>
        <dbReference type="Proteomes" id="UP000741013"/>
    </source>
</evidence>
<dbReference type="InterPro" id="IPR036388">
    <property type="entry name" value="WH-like_DNA-bd_sf"/>
</dbReference>
<feature type="domain" description="Transcription regulator PadR N-terminal" evidence="1">
    <location>
        <begin position="3"/>
        <end position="69"/>
    </location>
</feature>
<dbReference type="RefSeq" id="WP_245369393.1">
    <property type="nucleotide sequence ID" value="NZ_JAGGMS010000001.1"/>
</dbReference>
<dbReference type="Pfam" id="PF03551">
    <property type="entry name" value="PadR"/>
    <property type="match status" value="1"/>
</dbReference>
<dbReference type="GO" id="GO:0003677">
    <property type="term" value="F:DNA binding"/>
    <property type="evidence" value="ECO:0007669"/>
    <property type="project" value="UniProtKB-KW"/>
</dbReference>
<dbReference type="PANTHER" id="PTHR43252:SF6">
    <property type="entry name" value="NEGATIVE TRANSCRIPTION REGULATOR PADR"/>
    <property type="match status" value="1"/>
</dbReference>
<accession>A0ABS4PUM4</accession>
<evidence type="ECO:0000313" key="3">
    <source>
        <dbReference type="EMBL" id="MBP2182615.1"/>
    </source>
</evidence>
<comment type="caution">
    <text evidence="3">The sequence shown here is derived from an EMBL/GenBank/DDBJ whole genome shotgun (WGS) entry which is preliminary data.</text>
</comment>
<dbReference type="InterPro" id="IPR018309">
    <property type="entry name" value="Tscrpt_reg_PadR_C"/>
</dbReference>
<keyword evidence="3" id="KW-0238">DNA-binding</keyword>
<dbReference type="Pfam" id="PF10400">
    <property type="entry name" value="Vir_act_alpha_C"/>
    <property type="match status" value="1"/>
</dbReference>
<feature type="domain" description="Transcription regulator PadR C-terminal" evidence="2">
    <location>
        <begin position="82"/>
        <end position="163"/>
    </location>
</feature>